<keyword evidence="3" id="KW-1185">Reference proteome</keyword>
<evidence type="ECO:0000256" key="1">
    <source>
        <dbReference type="SAM" id="SignalP"/>
    </source>
</evidence>
<comment type="caution">
    <text evidence="2">The sequence shown here is derived from an EMBL/GenBank/DDBJ whole genome shotgun (WGS) entry which is preliminary data.</text>
</comment>
<sequence length="175" mass="19846">MMKTLVAHFVSIGYACCFIVQGFCTSNNSSPRPRRLKPISESSFFASLTSAHHNHHGTRHRKANTLNSAPDGMHWFVKTEQFCKPYLEVKIHLEAHRAWVRSIREQSNDEHSVSIVSGYRVDRNDKPGGGGLMIFAAKDYEAAEQFVRSDPLIINDCVNWQLNKWIAETGDISIE</sequence>
<reference evidence="2 3" key="1">
    <citation type="submission" date="2024-10" db="EMBL/GenBank/DDBJ databases">
        <title>Updated reference genomes for cyclostephanoid diatoms.</title>
        <authorList>
            <person name="Roberts W.R."/>
            <person name="Alverson A.J."/>
        </authorList>
    </citation>
    <scope>NUCLEOTIDE SEQUENCE [LARGE SCALE GENOMIC DNA]</scope>
    <source>
        <strain evidence="2 3">AJA232-27</strain>
    </source>
</reference>
<dbReference type="InterPro" id="IPR011008">
    <property type="entry name" value="Dimeric_a/b-barrel"/>
</dbReference>
<organism evidence="2 3">
    <name type="scientific">Discostella pseudostelligera</name>
    <dbReference type="NCBI Taxonomy" id="259834"/>
    <lineage>
        <taxon>Eukaryota</taxon>
        <taxon>Sar</taxon>
        <taxon>Stramenopiles</taxon>
        <taxon>Ochrophyta</taxon>
        <taxon>Bacillariophyta</taxon>
        <taxon>Coscinodiscophyceae</taxon>
        <taxon>Thalassiosirophycidae</taxon>
        <taxon>Stephanodiscales</taxon>
        <taxon>Stephanodiscaceae</taxon>
        <taxon>Discostella</taxon>
    </lineage>
</organism>
<evidence type="ECO:0000313" key="3">
    <source>
        <dbReference type="Proteomes" id="UP001530293"/>
    </source>
</evidence>
<gene>
    <name evidence="2" type="ORF">ACHAWU_002046</name>
</gene>
<dbReference type="PANTHER" id="PTHR37828:SF1">
    <property type="entry name" value="YCII-RELATED DOMAIN-CONTAINING PROTEIN"/>
    <property type="match status" value="1"/>
</dbReference>
<dbReference type="PROSITE" id="PS51257">
    <property type="entry name" value="PROKAR_LIPOPROTEIN"/>
    <property type="match status" value="1"/>
</dbReference>
<dbReference type="PANTHER" id="PTHR37828">
    <property type="entry name" value="GSR2449 PROTEIN"/>
    <property type="match status" value="1"/>
</dbReference>
<protein>
    <recommendedName>
        <fullName evidence="4">YCII-related domain-containing protein</fullName>
    </recommendedName>
</protein>
<feature type="chain" id="PRO_5044868208" description="YCII-related domain-containing protein" evidence="1">
    <location>
        <begin position="18"/>
        <end position="175"/>
    </location>
</feature>
<dbReference type="SUPFAM" id="SSF54909">
    <property type="entry name" value="Dimeric alpha+beta barrel"/>
    <property type="match status" value="1"/>
</dbReference>
<proteinExistence type="predicted"/>
<dbReference type="EMBL" id="JALLBG020000212">
    <property type="protein sequence ID" value="KAL3759165.1"/>
    <property type="molecule type" value="Genomic_DNA"/>
</dbReference>
<name>A0ABD3MF23_9STRA</name>
<accession>A0ABD3MF23</accession>
<dbReference type="AlphaFoldDB" id="A0ABD3MF23"/>
<evidence type="ECO:0008006" key="4">
    <source>
        <dbReference type="Google" id="ProtNLM"/>
    </source>
</evidence>
<feature type="signal peptide" evidence="1">
    <location>
        <begin position="1"/>
        <end position="17"/>
    </location>
</feature>
<dbReference type="Proteomes" id="UP001530293">
    <property type="component" value="Unassembled WGS sequence"/>
</dbReference>
<evidence type="ECO:0000313" key="2">
    <source>
        <dbReference type="EMBL" id="KAL3759165.1"/>
    </source>
</evidence>
<keyword evidence="1" id="KW-0732">Signal</keyword>
<dbReference type="Gene3D" id="3.30.70.1060">
    <property type="entry name" value="Dimeric alpha+beta barrel"/>
    <property type="match status" value="1"/>
</dbReference>